<sequence length="161" mass="18290">GYMKIVHYEANAPWIGRMKCPNPKCGKETPAWQSSGMSDSCPHFFCDTCSNVIHREQDHALLYENEINQELLDRIAATLPDCPCGGRFVPGANPKCPSCKTEYVHQWDAVKRLNVPFMPILDGSCLIRDRLYSYEVCIGSKPKYWWRLFTNALTSLGKGRS</sequence>
<organism evidence="1">
    <name type="scientific">Vibrio cholerae O139</name>
    <dbReference type="NCBI Taxonomy" id="45888"/>
    <lineage>
        <taxon>Bacteria</taxon>
        <taxon>Pseudomonadati</taxon>
        <taxon>Pseudomonadota</taxon>
        <taxon>Gammaproteobacteria</taxon>
        <taxon>Vibrionales</taxon>
        <taxon>Vibrionaceae</taxon>
        <taxon>Vibrio</taxon>
    </lineage>
</organism>
<dbReference type="EMBL" id="AB219237">
    <property type="protein sequence ID" value="BAE66669.1"/>
    <property type="molecule type" value="Genomic_DNA"/>
</dbReference>
<proteinExistence type="predicted"/>
<dbReference type="AlphaFoldDB" id="Q2V0Q8"/>
<reference evidence="1" key="1">
    <citation type="submission" date="2005-06" db="EMBL/GenBank/DDBJ databases">
        <title>V. cholerae class1 integron.</title>
        <authorList>
            <person name="Shi L."/>
            <person name="Yamasaki S."/>
        </authorList>
    </citation>
    <scope>NUCLEOTIDE SEQUENCE</scope>
    <source>
        <strain evidence="1">CO406</strain>
    </source>
</reference>
<protein>
    <submittedName>
        <fullName evidence="1">Uncharacterized protein</fullName>
    </submittedName>
</protein>
<name>Q2V0Q8_VIBCL</name>
<accession>Q2V0Q8</accession>
<feature type="non-terminal residue" evidence="1">
    <location>
        <position position="1"/>
    </location>
</feature>
<evidence type="ECO:0000313" key="1">
    <source>
        <dbReference type="EMBL" id="BAE66669.1"/>
    </source>
</evidence>